<comment type="caution">
    <text evidence="3">The sequence shown here is derived from an EMBL/GenBank/DDBJ whole genome shotgun (WGS) entry which is preliminary data.</text>
</comment>
<feature type="chain" id="PRO_5023005141" evidence="2">
    <location>
        <begin position="26"/>
        <end position="314"/>
    </location>
</feature>
<accession>A0A5C5YMZ9</accession>
<evidence type="ECO:0000313" key="4">
    <source>
        <dbReference type="Proteomes" id="UP000315010"/>
    </source>
</evidence>
<dbReference type="EMBL" id="SJPJ01000002">
    <property type="protein sequence ID" value="TWT76219.1"/>
    <property type="molecule type" value="Genomic_DNA"/>
</dbReference>
<evidence type="ECO:0000313" key="3">
    <source>
        <dbReference type="EMBL" id="TWT76219.1"/>
    </source>
</evidence>
<dbReference type="AlphaFoldDB" id="A0A5C5YMZ9"/>
<name>A0A5C5YMZ9_9BACT</name>
<proteinExistence type="predicted"/>
<dbReference type="RefSeq" id="WP_146404025.1">
    <property type="nucleotide sequence ID" value="NZ_SJPJ01000002.1"/>
</dbReference>
<feature type="signal peptide" evidence="2">
    <location>
        <begin position="1"/>
        <end position="25"/>
    </location>
</feature>
<dbReference type="OrthoDB" id="265174at2"/>
<reference evidence="3 4" key="1">
    <citation type="submission" date="2019-02" db="EMBL/GenBank/DDBJ databases">
        <title>Deep-cultivation of Planctomycetes and their phenomic and genomic characterization uncovers novel biology.</title>
        <authorList>
            <person name="Wiegand S."/>
            <person name="Jogler M."/>
            <person name="Boedeker C."/>
            <person name="Pinto D."/>
            <person name="Vollmers J."/>
            <person name="Rivas-Marin E."/>
            <person name="Kohn T."/>
            <person name="Peeters S.H."/>
            <person name="Heuer A."/>
            <person name="Rast P."/>
            <person name="Oberbeckmann S."/>
            <person name="Bunk B."/>
            <person name="Jeske O."/>
            <person name="Meyerdierks A."/>
            <person name="Storesund J.E."/>
            <person name="Kallscheuer N."/>
            <person name="Luecker S."/>
            <person name="Lage O.M."/>
            <person name="Pohl T."/>
            <person name="Merkel B.J."/>
            <person name="Hornburger P."/>
            <person name="Mueller R.-W."/>
            <person name="Bruemmer F."/>
            <person name="Labrenz M."/>
            <person name="Spormann A.M."/>
            <person name="Op Den Camp H."/>
            <person name="Overmann J."/>
            <person name="Amann R."/>
            <person name="Jetten M.S.M."/>
            <person name="Mascher T."/>
            <person name="Medema M.H."/>
            <person name="Devos D.P."/>
            <person name="Kaster A.-K."/>
            <person name="Ovreas L."/>
            <person name="Rohde M."/>
            <person name="Galperin M.Y."/>
            <person name="Jogler C."/>
        </authorList>
    </citation>
    <scope>NUCLEOTIDE SEQUENCE [LARGE SCALE GENOMIC DNA]</scope>
    <source>
        <strain evidence="3 4">CA13</strain>
    </source>
</reference>
<keyword evidence="4" id="KW-1185">Reference proteome</keyword>
<gene>
    <name evidence="3" type="ORF">CA13_67110</name>
</gene>
<dbReference type="Proteomes" id="UP000315010">
    <property type="component" value="Unassembled WGS sequence"/>
</dbReference>
<sequence length="314" mass="32943" precursor="true">MTRPRAIVCLCLFVIVAIAPHAVHAAGATTVVKAVTKYFGKEGAEQATEYLAKSGSREAVERVAKVAAKEGGEEAVEQVATLTTKYGPDAILAFDNAGSIRGIVSAIDDLPTDQVPAALAKLAAGESGKTLAGAVSRYGATALVSELKHPGVGLTLLKYLGDDGAELAGRMSADQAIVIARHADEISSLAPVQRGAVLSMIRNDTERVVKFAGRFVEANPGKTLFTAATTTVILAEPERFLGGDQIVFDAEGKPIVVSKPGIVGRSIESTGKASAHVSKQYLQPLFYTVMAFVGSFAAVWMGIKLWGHYRTTQS</sequence>
<feature type="transmembrane region" description="Helical" evidence="1">
    <location>
        <begin position="285"/>
        <end position="306"/>
    </location>
</feature>
<keyword evidence="2" id="KW-0732">Signal</keyword>
<keyword evidence="1" id="KW-1133">Transmembrane helix</keyword>
<evidence type="ECO:0000256" key="1">
    <source>
        <dbReference type="SAM" id="Phobius"/>
    </source>
</evidence>
<keyword evidence="1" id="KW-0472">Membrane</keyword>
<evidence type="ECO:0000256" key="2">
    <source>
        <dbReference type="SAM" id="SignalP"/>
    </source>
</evidence>
<organism evidence="3 4">
    <name type="scientific">Novipirellula herctigrandis</name>
    <dbReference type="NCBI Taxonomy" id="2527986"/>
    <lineage>
        <taxon>Bacteria</taxon>
        <taxon>Pseudomonadati</taxon>
        <taxon>Planctomycetota</taxon>
        <taxon>Planctomycetia</taxon>
        <taxon>Pirellulales</taxon>
        <taxon>Pirellulaceae</taxon>
        <taxon>Novipirellula</taxon>
    </lineage>
</organism>
<protein>
    <submittedName>
        <fullName evidence="3">Uncharacterized protein</fullName>
    </submittedName>
</protein>
<keyword evidence="1" id="KW-0812">Transmembrane</keyword>